<reference evidence="3 4" key="1">
    <citation type="submission" date="2019-03" db="EMBL/GenBank/DDBJ databases">
        <title>Genomic Encyclopedia of Type Strains, Phase III (KMG-III): the genomes of soil and plant-associated and newly described type strains.</title>
        <authorList>
            <person name="Whitman W."/>
        </authorList>
    </citation>
    <scope>NUCLEOTIDE SEQUENCE [LARGE SCALE GENOMIC DNA]</scope>
    <source>
        <strain evidence="3 4">CECT 8301</strain>
    </source>
</reference>
<feature type="compositionally biased region" description="Basic and acidic residues" evidence="1">
    <location>
        <begin position="151"/>
        <end position="161"/>
    </location>
</feature>
<dbReference type="Gene3D" id="1.20.120.1490">
    <property type="match status" value="1"/>
</dbReference>
<evidence type="ECO:0000313" key="3">
    <source>
        <dbReference type="EMBL" id="TDY61522.1"/>
    </source>
</evidence>
<accession>A0A4R8MB95</accession>
<feature type="compositionally biased region" description="Basic and acidic residues" evidence="1">
    <location>
        <begin position="169"/>
        <end position="179"/>
    </location>
</feature>
<comment type="caution">
    <text evidence="3">The sequence shown here is derived from an EMBL/GenBank/DDBJ whole genome shotgun (WGS) entry which is preliminary data.</text>
</comment>
<proteinExistence type="predicted"/>
<protein>
    <recommendedName>
        <fullName evidence="5">Periplasmic heavy metal sensor</fullName>
    </recommendedName>
</protein>
<keyword evidence="2" id="KW-0812">Transmembrane</keyword>
<gene>
    <name evidence="3" type="ORF">DFQ06_2860</name>
</gene>
<feature type="transmembrane region" description="Helical" evidence="2">
    <location>
        <begin position="6"/>
        <end position="27"/>
    </location>
</feature>
<organism evidence="3 4">
    <name type="scientific">Algibacter lectus</name>
    <dbReference type="NCBI Taxonomy" id="221126"/>
    <lineage>
        <taxon>Bacteria</taxon>
        <taxon>Pseudomonadati</taxon>
        <taxon>Bacteroidota</taxon>
        <taxon>Flavobacteriia</taxon>
        <taxon>Flavobacteriales</taxon>
        <taxon>Flavobacteriaceae</taxon>
        <taxon>Algibacter</taxon>
    </lineage>
</organism>
<keyword evidence="4" id="KW-1185">Reference proteome</keyword>
<evidence type="ECO:0000256" key="1">
    <source>
        <dbReference type="SAM" id="MobiDB-lite"/>
    </source>
</evidence>
<evidence type="ECO:0000256" key="2">
    <source>
        <dbReference type="SAM" id="Phobius"/>
    </source>
</evidence>
<feature type="region of interest" description="Disordered" evidence="1">
    <location>
        <begin position="138"/>
        <end position="179"/>
    </location>
</feature>
<keyword evidence="2" id="KW-1133">Transmembrane helix</keyword>
<dbReference type="EMBL" id="SORL01000009">
    <property type="protein sequence ID" value="TDY61522.1"/>
    <property type="molecule type" value="Genomic_DNA"/>
</dbReference>
<dbReference type="Proteomes" id="UP000294824">
    <property type="component" value="Unassembled WGS sequence"/>
</dbReference>
<sequence>MKKNIVLYILLVFLVAVNAFFLFNYLGKPIGKQKMEREDPMSFIIDELNFNEEQLEAVQILNREHRQNMMRNNSGIKKMKDALFSKLSETDLDSNVVDSLARKIALKEMEFDKMAFYHFRDIQELCNAEQKEKFKSIIKQALQKGPNNREGGPDQEGRDRNGPPPPRMGGEHEGRPPMH</sequence>
<name>A0A4R8MB95_9FLAO</name>
<dbReference type="RefSeq" id="WP_133968250.1">
    <property type="nucleotide sequence ID" value="NZ_CANLRM010000004.1"/>
</dbReference>
<keyword evidence="2" id="KW-0472">Membrane</keyword>
<evidence type="ECO:0000313" key="4">
    <source>
        <dbReference type="Proteomes" id="UP000294824"/>
    </source>
</evidence>
<evidence type="ECO:0008006" key="5">
    <source>
        <dbReference type="Google" id="ProtNLM"/>
    </source>
</evidence>
<dbReference type="AlphaFoldDB" id="A0A4R8MB95"/>